<evidence type="ECO:0000313" key="1">
    <source>
        <dbReference type="EnsemblPlants" id="TuG1812G0600001606.01.T01.cds239729"/>
    </source>
</evidence>
<accession>A0A8R7UVH7</accession>
<reference evidence="1" key="2">
    <citation type="submission" date="2018-03" db="EMBL/GenBank/DDBJ databases">
        <title>The Triticum urartu genome reveals the dynamic nature of wheat genome evolution.</title>
        <authorList>
            <person name="Ling H."/>
            <person name="Ma B."/>
            <person name="Shi X."/>
            <person name="Liu H."/>
            <person name="Dong L."/>
            <person name="Sun H."/>
            <person name="Cao Y."/>
            <person name="Gao Q."/>
            <person name="Zheng S."/>
            <person name="Li Y."/>
            <person name="Yu Y."/>
            <person name="Du H."/>
            <person name="Qi M."/>
            <person name="Li Y."/>
            <person name="Yu H."/>
            <person name="Cui Y."/>
            <person name="Wang N."/>
            <person name="Chen C."/>
            <person name="Wu H."/>
            <person name="Zhao Y."/>
            <person name="Zhang J."/>
            <person name="Li Y."/>
            <person name="Zhou W."/>
            <person name="Zhang B."/>
            <person name="Hu W."/>
            <person name="Eijk M."/>
            <person name="Tang J."/>
            <person name="Witsenboer H."/>
            <person name="Zhao S."/>
            <person name="Li Z."/>
            <person name="Zhang A."/>
            <person name="Wang D."/>
            <person name="Liang C."/>
        </authorList>
    </citation>
    <scope>NUCLEOTIDE SEQUENCE [LARGE SCALE GENOMIC DNA]</scope>
    <source>
        <strain evidence="1">cv. G1812</strain>
    </source>
</reference>
<keyword evidence="2" id="KW-1185">Reference proteome</keyword>
<name>A0A8R7UVH7_TRIUA</name>
<dbReference type="Gramene" id="TuG1812G0600001606.01.T01">
    <property type="protein sequence ID" value="TuG1812G0600001606.01.T01.cds239729"/>
    <property type="gene ID" value="TuG1812G0600001606.01"/>
</dbReference>
<sequence>MYRLLSPLFLVVNCHPNKQVKESQQHLFFQSLLSSM</sequence>
<evidence type="ECO:0000313" key="2">
    <source>
        <dbReference type="Proteomes" id="UP000015106"/>
    </source>
</evidence>
<proteinExistence type="predicted"/>
<protein>
    <submittedName>
        <fullName evidence="1">Uncharacterized protein</fullName>
    </submittedName>
</protein>
<dbReference type="EnsemblPlants" id="TuG1812G0600001606.01.T01">
    <property type="protein sequence ID" value="TuG1812G0600001606.01.T01.cds239729"/>
    <property type="gene ID" value="TuG1812G0600001606.01"/>
</dbReference>
<reference evidence="2" key="1">
    <citation type="journal article" date="2013" name="Nature">
        <title>Draft genome of the wheat A-genome progenitor Triticum urartu.</title>
        <authorList>
            <person name="Ling H.Q."/>
            <person name="Zhao S."/>
            <person name="Liu D."/>
            <person name="Wang J."/>
            <person name="Sun H."/>
            <person name="Zhang C."/>
            <person name="Fan H."/>
            <person name="Li D."/>
            <person name="Dong L."/>
            <person name="Tao Y."/>
            <person name="Gao C."/>
            <person name="Wu H."/>
            <person name="Li Y."/>
            <person name="Cui Y."/>
            <person name="Guo X."/>
            <person name="Zheng S."/>
            <person name="Wang B."/>
            <person name="Yu K."/>
            <person name="Liang Q."/>
            <person name="Yang W."/>
            <person name="Lou X."/>
            <person name="Chen J."/>
            <person name="Feng M."/>
            <person name="Jian J."/>
            <person name="Zhang X."/>
            <person name="Luo G."/>
            <person name="Jiang Y."/>
            <person name="Liu J."/>
            <person name="Wang Z."/>
            <person name="Sha Y."/>
            <person name="Zhang B."/>
            <person name="Wu H."/>
            <person name="Tang D."/>
            <person name="Shen Q."/>
            <person name="Xue P."/>
            <person name="Zou S."/>
            <person name="Wang X."/>
            <person name="Liu X."/>
            <person name="Wang F."/>
            <person name="Yang Y."/>
            <person name="An X."/>
            <person name="Dong Z."/>
            <person name="Zhang K."/>
            <person name="Zhang X."/>
            <person name="Luo M.C."/>
            <person name="Dvorak J."/>
            <person name="Tong Y."/>
            <person name="Wang J."/>
            <person name="Yang H."/>
            <person name="Li Z."/>
            <person name="Wang D."/>
            <person name="Zhang A."/>
            <person name="Wang J."/>
        </authorList>
    </citation>
    <scope>NUCLEOTIDE SEQUENCE</scope>
    <source>
        <strain evidence="2">cv. G1812</strain>
    </source>
</reference>
<organism evidence="1 2">
    <name type="scientific">Triticum urartu</name>
    <name type="common">Red wild einkorn</name>
    <name type="synonym">Crithodium urartu</name>
    <dbReference type="NCBI Taxonomy" id="4572"/>
    <lineage>
        <taxon>Eukaryota</taxon>
        <taxon>Viridiplantae</taxon>
        <taxon>Streptophyta</taxon>
        <taxon>Embryophyta</taxon>
        <taxon>Tracheophyta</taxon>
        <taxon>Spermatophyta</taxon>
        <taxon>Magnoliopsida</taxon>
        <taxon>Liliopsida</taxon>
        <taxon>Poales</taxon>
        <taxon>Poaceae</taxon>
        <taxon>BOP clade</taxon>
        <taxon>Pooideae</taxon>
        <taxon>Triticodae</taxon>
        <taxon>Triticeae</taxon>
        <taxon>Triticinae</taxon>
        <taxon>Triticum</taxon>
    </lineage>
</organism>
<dbReference type="AlphaFoldDB" id="A0A8R7UVH7"/>
<reference evidence="1" key="3">
    <citation type="submission" date="2022-06" db="UniProtKB">
        <authorList>
            <consortium name="EnsemblPlants"/>
        </authorList>
    </citation>
    <scope>IDENTIFICATION</scope>
</reference>
<dbReference type="Proteomes" id="UP000015106">
    <property type="component" value="Chromosome 6"/>
</dbReference>